<reference evidence="5" key="1">
    <citation type="journal article" date="2019" name="Int. J. Syst. Evol. Microbiol.">
        <title>The Global Catalogue of Microorganisms (GCM) 10K type strain sequencing project: providing services to taxonomists for standard genome sequencing and annotation.</title>
        <authorList>
            <consortium name="The Broad Institute Genomics Platform"/>
            <consortium name="The Broad Institute Genome Sequencing Center for Infectious Disease"/>
            <person name="Wu L."/>
            <person name="Ma J."/>
        </authorList>
    </citation>
    <scope>NUCLEOTIDE SEQUENCE [LARGE SCALE GENOMIC DNA]</scope>
    <source>
        <strain evidence="5">JCM 13002</strain>
    </source>
</reference>
<accession>A0ABP4DVJ5</accession>
<dbReference type="CDD" id="cd03885">
    <property type="entry name" value="M20_CPDG2"/>
    <property type="match status" value="1"/>
</dbReference>
<keyword evidence="1" id="KW-0479">Metal-binding</keyword>
<dbReference type="PANTHER" id="PTHR43808:SF9">
    <property type="entry name" value="BLL0789 PROTEIN"/>
    <property type="match status" value="1"/>
</dbReference>
<dbReference type="InterPro" id="IPR036264">
    <property type="entry name" value="Bact_exopeptidase_dim_dom"/>
</dbReference>
<dbReference type="EMBL" id="BAAALD010000006">
    <property type="protein sequence ID" value="GAA1072884.1"/>
    <property type="molecule type" value="Genomic_DNA"/>
</dbReference>
<dbReference type="InterPro" id="IPR011650">
    <property type="entry name" value="Peptidase_M20_dimer"/>
</dbReference>
<evidence type="ECO:0000313" key="4">
    <source>
        <dbReference type="EMBL" id="GAA1072884.1"/>
    </source>
</evidence>
<dbReference type="SUPFAM" id="SSF53187">
    <property type="entry name" value="Zn-dependent exopeptidases"/>
    <property type="match status" value="1"/>
</dbReference>
<proteinExistence type="predicted"/>
<dbReference type="RefSeq" id="WP_344622327.1">
    <property type="nucleotide sequence ID" value="NZ_BAAALD010000006.1"/>
</dbReference>
<organism evidence="4 5">
    <name type="scientific">Kitasatospora arboriphila</name>
    <dbReference type="NCBI Taxonomy" id="258052"/>
    <lineage>
        <taxon>Bacteria</taxon>
        <taxon>Bacillati</taxon>
        <taxon>Actinomycetota</taxon>
        <taxon>Actinomycetes</taxon>
        <taxon>Kitasatosporales</taxon>
        <taxon>Streptomycetaceae</taxon>
        <taxon>Kitasatospora</taxon>
    </lineage>
</organism>
<dbReference type="InterPro" id="IPR050072">
    <property type="entry name" value="Peptidase_M20A"/>
</dbReference>
<gene>
    <name evidence="4" type="ORF">GCM10009663_10870</name>
</gene>
<name>A0ABP4DVJ5_9ACTN</name>
<dbReference type="Proteomes" id="UP001499987">
    <property type="component" value="Unassembled WGS sequence"/>
</dbReference>
<keyword evidence="2" id="KW-0378">Hydrolase</keyword>
<dbReference type="Gene3D" id="3.30.70.360">
    <property type="match status" value="1"/>
</dbReference>
<evidence type="ECO:0000256" key="1">
    <source>
        <dbReference type="ARBA" id="ARBA00022723"/>
    </source>
</evidence>
<evidence type="ECO:0000259" key="3">
    <source>
        <dbReference type="Pfam" id="PF07687"/>
    </source>
</evidence>
<dbReference type="InterPro" id="IPR002933">
    <property type="entry name" value="Peptidase_M20"/>
</dbReference>
<dbReference type="SUPFAM" id="SSF55031">
    <property type="entry name" value="Bacterial exopeptidase dimerisation domain"/>
    <property type="match status" value="1"/>
</dbReference>
<evidence type="ECO:0000256" key="2">
    <source>
        <dbReference type="ARBA" id="ARBA00022801"/>
    </source>
</evidence>
<dbReference type="InterPro" id="IPR017150">
    <property type="entry name" value="Pept_M20_glutamate_carboxypep"/>
</dbReference>
<evidence type="ECO:0000313" key="5">
    <source>
        <dbReference type="Proteomes" id="UP001499987"/>
    </source>
</evidence>
<feature type="domain" description="Peptidase M20 dimerisation" evidence="3">
    <location>
        <begin position="207"/>
        <end position="305"/>
    </location>
</feature>
<dbReference type="PIRSF" id="PIRSF037238">
    <property type="entry name" value="Carboxypeptidase_G2"/>
    <property type="match status" value="1"/>
</dbReference>
<dbReference type="Gene3D" id="3.40.630.10">
    <property type="entry name" value="Zn peptidases"/>
    <property type="match status" value="1"/>
</dbReference>
<dbReference type="PANTHER" id="PTHR43808">
    <property type="entry name" value="ACETYLORNITHINE DEACETYLASE"/>
    <property type="match status" value="1"/>
</dbReference>
<comment type="caution">
    <text evidence="4">The sequence shown here is derived from an EMBL/GenBank/DDBJ whole genome shotgun (WGS) entry which is preliminary data.</text>
</comment>
<sequence>MSAPAGQAPTTDRSPVGAAVLLAAAEAALPPYLAELAELVALDSGSYSPEGVNRVADWVEQRLDRIGFATERIPTRLPDGRPCGDVLVGRLAGTLPAADGGARIVLVGHMDTVFEDGTAAARPFRTDGGLAHGPGVSDDKGGLLAGITAADLLVRHGRTAFAELVVLATPDEEIGSPASRPITERVATGADYALALECARENGDLVVERKGVADLLVTVTGRAAHAGIEPERGANAALAAAHLVVDLQALNGRRPGVTLNVGVVRAGTRTNIVCPEAELQVEVRATTTAGLHTAIAEIREAAARTVVDGTTARVHQVDLCPPMENTPAAQAVLALAREAAAELGLDIDGASTGGVGDANLTSGLGIPTLDGLGPIGGADHTPQEWLDVASVPGRIALLAVLVDRLRRT</sequence>
<keyword evidence="5" id="KW-1185">Reference proteome</keyword>
<protein>
    <submittedName>
        <fullName evidence="4">M20/M25/M40 family metallo-hydrolase</fullName>
    </submittedName>
</protein>
<dbReference type="Pfam" id="PF07687">
    <property type="entry name" value="M20_dimer"/>
    <property type="match status" value="1"/>
</dbReference>
<dbReference type="Pfam" id="PF01546">
    <property type="entry name" value="Peptidase_M20"/>
    <property type="match status" value="1"/>
</dbReference>